<evidence type="ECO:0008006" key="4">
    <source>
        <dbReference type="Google" id="ProtNLM"/>
    </source>
</evidence>
<gene>
    <name evidence="2" type="ORF">NGB36_02430</name>
</gene>
<dbReference type="RefSeq" id="WP_255918332.1">
    <property type="nucleotide sequence ID" value="NZ_JANFNG010000001.1"/>
</dbReference>
<evidence type="ECO:0000313" key="2">
    <source>
        <dbReference type="EMBL" id="MCQ4079486.1"/>
    </source>
</evidence>
<sequence>MATALLLSLASGCVVVLLGGGVRAVLAPAAVPALVAAALVNACRGAAKQHLMLSPAQTPVGGAGPAVFLLWYAAGPLTALAALAVPFMVALQAGTAAAVGGAAAVSVAAASGLLRWAYVRAGKLTP</sequence>
<keyword evidence="1" id="KW-0472">Membrane</keyword>
<dbReference type="EMBL" id="JANFNG010000001">
    <property type="protein sequence ID" value="MCQ4079486.1"/>
    <property type="molecule type" value="Genomic_DNA"/>
</dbReference>
<proteinExistence type="predicted"/>
<feature type="transmembrane region" description="Helical" evidence="1">
    <location>
        <begin position="69"/>
        <end position="89"/>
    </location>
</feature>
<protein>
    <recommendedName>
        <fullName evidence="4">Integral membrane protein</fullName>
    </recommendedName>
</protein>
<keyword evidence="1" id="KW-1133">Transmembrane helix</keyword>
<evidence type="ECO:0000256" key="1">
    <source>
        <dbReference type="SAM" id="Phobius"/>
    </source>
</evidence>
<name>A0ABT1PP83_9ACTN</name>
<keyword evidence="3" id="KW-1185">Reference proteome</keyword>
<accession>A0ABT1PP83</accession>
<feature type="transmembrane region" description="Helical" evidence="1">
    <location>
        <begin position="96"/>
        <end position="118"/>
    </location>
</feature>
<reference evidence="2" key="1">
    <citation type="submission" date="2022-06" db="EMBL/GenBank/DDBJ databases">
        <title>Draft genome sequence of Streptomyces sp. RB6PN25 isolated from peat swamp forest in Thailand.</title>
        <authorList>
            <person name="Duangmal K."/>
            <person name="Klaysubun C."/>
        </authorList>
    </citation>
    <scope>NUCLEOTIDE SEQUENCE</scope>
    <source>
        <strain evidence="2">RB6PN25</strain>
    </source>
</reference>
<dbReference type="Proteomes" id="UP001057702">
    <property type="component" value="Unassembled WGS sequence"/>
</dbReference>
<organism evidence="2 3">
    <name type="scientific">Streptomyces humicola</name>
    <dbReference type="NCBI Taxonomy" id="2953240"/>
    <lineage>
        <taxon>Bacteria</taxon>
        <taxon>Bacillati</taxon>
        <taxon>Actinomycetota</taxon>
        <taxon>Actinomycetes</taxon>
        <taxon>Kitasatosporales</taxon>
        <taxon>Streptomycetaceae</taxon>
        <taxon>Streptomyces</taxon>
    </lineage>
</organism>
<keyword evidence="1" id="KW-0812">Transmembrane</keyword>
<evidence type="ECO:0000313" key="3">
    <source>
        <dbReference type="Proteomes" id="UP001057702"/>
    </source>
</evidence>
<comment type="caution">
    <text evidence="2">The sequence shown here is derived from an EMBL/GenBank/DDBJ whole genome shotgun (WGS) entry which is preliminary data.</text>
</comment>